<keyword evidence="6" id="KW-0808">Transferase</keyword>
<evidence type="ECO:0000256" key="2">
    <source>
        <dbReference type="ARBA" id="ARBA00004922"/>
    </source>
</evidence>
<evidence type="ECO:0000256" key="11">
    <source>
        <dbReference type="ARBA" id="ARBA00023136"/>
    </source>
</evidence>
<dbReference type="PANTHER" id="PTHR23033:SF47">
    <property type="entry name" value="APPLE DOMAIN-CONTAINING PROTEIN-RELATED"/>
    <property type="match status" value="1"/>
</dbReference>
<dbReference type="OrthoDB" id="414175at2759"/>
<dbReference type="STRING" id="503106.A0A218Z692"/>
<keyword evidence="5" id="KW-0328">Glycosyltransferase</keyword>
<evidence type="ECO:0000256" key="4">
    <source>
        <dbReference type="ARBA" id="ARBA00012557"/>
    </source>
</evidence>
<keyword evidence="8" id="KW-0547">Nucleotide-binding</keyword>
<keyword evidence="16" id="KW-1185">Reference proteome</keyword>
<feature type="region of interest" description="Disordered" evidence="12">
    <location>
        <begin position="1"/>
        <end position="69"/>
    </location>
</feature>
<evidence type="ECO:0000256" key="13">
    <source>
        <dbReference type="SAM" id="Phobius"/>
    </source>
</evidence>
<evidence type="ECO:0000256" key="1">
    <source>
        <dbReference type="ARBA" id="ARBA00004606"/>
    </source>
</evidence>
<name>A0A218Z692_9HELO</name>
<evidence type="ECO:0000256" key="5">
    <source>
        <dbReference type="ARBA" id="ARBA00022676"/>
    </source>
</evidence>
<evidence type="ECO:0000256" key="9">
    <source>
        <dbReference type="ARBA" id="ARBA00022968"/>
    </source>
</evidence>
<keyword evidence="9" id="KW-0735">Signal-anchor</keyword>
<comment type="subcellular location">
    <subcellularLocation>
        <location evidence="1">Membrane</location>
        <topology evidence="1">Single-pass type II membrane protein</topology>
    </subcellularLocation>
</comment>
<organism evidence="15 16">
    <name type="scientific">Diplocarpon coronariae</name>
    <dbReference type="NCBI Taxonomy" id="2795749"/>
    <lineage>
        <taxon>Eukaryota</taxon>
        <taxon>Fungi</taxon>
        <taxon>Dikarya</taxon>
        <taxon>Ascomycota</taxon>
        <taxon>Pezizomycotina</taxon>
        <taxon>Leotiomycetes</taxon>
        <taxon>Helotiales</taxon>
        <taxon>Drepanopezizaceae</taxon>
        <taxon>Diplocarpon</taxon>
    </lineage>
</organism>
<feature type="domain" description="Fringe-like glycosyltransferase" evidence="14">
    <location>
        <begin position="352"/>
        <end position="391"/>
    </location>
</feature>
<dbReference type="Pfam" id="PF02434">
    <property type="entry name" value="Fringe"/>
    <property type="match status" value="1"/>
</dbReference>
<evidence type="ECO:0000256" key="6">
    <source>
        <dbReference type="ARBA" id="ARBA00022679"/>
    </source>
</evidence>
<evidence type="ECO:0000256" key="7">
    <source>
        <dbReference type="ARBA" id="ARBA00022692"/>
    </source>
</evidence>
<protein>
    <recommendedName>
        <fullName evidence="4">N-acetylgalactosaminide beta-1,3-galactosyltransferase</fullName>
        <ecNumber evidence="4">2.4.1.122</ecNumber>
    </recommendedName>
</protein>
<dbReference type="GO" id="GO:0016263">
    <property type="term" value="F:glycoprotein-N-acetylgalactosamine 3-beta-galactosyltransferase activity"/>
    <property type="evidence" value="ECO:0007669"/>
    <property type="project" value="UniProtKB-EC"/>
</dbReference>
<gene>
    <name evidence="15" type="ORF">B2J93_7585</name>
</gene>
<feature type="transmembrane region" description="Helical" evidence="13">
    <location>
        <begin position="163"/>
        <end position="182"/>
    </location>
</feature>
<feature type="compositionally biased region" description="Basic and acidic residues" evidence="12">
    <location>
        <begin position="1"/>
        <end position="15"/>
    </location>
</feature>
<evidence type="ECO:0000256" key="8">
    <source>
        <dbReference type="ARBA" id="ARBA00022741"/>
    </source>
</evidence>
<feature type="region of interest" description="Disordered" evidence="12">
    <location>
        <begin position="200"/>
        <end position="229"/>
    </location>
</feature>
<dbReference type="AlphaFoldDB" id="A0A218Z692"/>
<dbReference type="InterPro" id="IPR026050">
    <property type="entry name" value="C1GALT1/C1GALT1_chp1"/>
</dbReference>
<comment type="pathway">
    <text evidence="2">Protein modification; protein glycosylation.</text>
</comment>
<dbReference type="GO" id="GO:0016020">
    <property type="term" value="C:membrane"/>
    <property type="evidence" value="ECO:0007669"/>
    <property type="project" value="UniProtKB-SubCell"/>
</dbReference>
<dbReference type="Gene3D" id="3.50.4.10">
    <property type="entry name" value="Hepatocyte Growth Factor"/>
    <property type="match status" value="1"/>
</dbReference>
<keyword evidence="11 13" id="KW-0472">Membrane</keyword>
<proteinExistence type="inferred from homology"/>
<sequence>METAIPKHDDQDGPHRHTRIYADISMSPRPPSWHHRKTLAPQVASRGSMPAWREDGTPDTGHAPPSKTFWSLVSGQDERAAVPGKNGPREMPVLMSRVRLPRDEAASPDASRADAGTASGARPRGRDTKGPAPPRKLASPRAAQILQRSVAQMLTPLSLRRHGLSYVYVSFILLVLVVMMLADNQLLDDFTASCLPWRSAQTSPAPAEDSSPPPPPTPPPASSAQIPSRGHSFPFDPEDVVIMFKTGATKIWTRAPMHLSTTLSDHALTPNVVFYSDSVQPLGPYQTVDVLANVSDTIRAAPDFALWHGTRKISEEGRYLDSDDAASVYLPGGWRLDKYKFLPMVAHAARTYPDKKWFIYLEDDNYLFLRPFYAFLSAFDSSESFYFGGPATRLGEDFAHGGSAFALSQGALRASFLADPKLQDRWDEYSIEMGCGDHILSHALASKGVVRWRGFDDVLWPLQGAALWQMHFNAPNWCSPIWAIHKTHAKDLSALHQWDAEFRMKQSGSVSTSPRWGDLFKDFILPMLANSTQELREEWDNLSMDKHFASVKEPDAGQSLSEAERQGRPWFSREACRAACQEDQACLQWRYADDNCYLSDSVSKGLPIDSGIKMTSGWMRERIDELKKIECEPLSWERD</sequence>
<evidence type="ECO:0000256" key="12">
    <source>
        <dbReference type="SAM" id="MobiDB-lite"/>
    </source>
</evidence>
<evidence type="ECO:0000259" key="14">
    <source>
        <dbReference type="Pfam" id="PF02434"/>
    </source>
</evidence>
<dbReference type="EMBL" id="MZNU01000176">
    <property type="protein sequence ID" value="OWP03567.1"/>
    <property type="molecule type" value="Genomic_DNA"/>
</dbReference>
<evidence type="ECO:0000313" key="16">
    <source>
        <dbReference type="Proteomes" id="UP000242519"/>
    </source>
</evidence>
<dbReference type="InterPro" id="IPR003378">
    <property type="entry name" value="Fringe-like_glycosylTrfase"/>
</dbReference>
<dbReference type="PANTHER" id="PTHR23033">
    <property type="entry name" value="BETA1,3-GALACTOSYLTRANSFERASE"/>
    <property type="match status" value="1"/>
</dbReference>
<comment type="similarity">
    <text evidence="3">Belongs to the glycosyltransferase 31 family. Beta3-Gal-T subfamily.</text>
</comment>
<keyword evidence="7 13" id="KW-0812">Transmembrane</keyword>
<reference evidence="15 16" key="1">
    <citation type="submission" date="2017-04" db="EMBL/GenBank/DDBJ databases">
        <title>Draft genome sequence of Marssonina coronaria NL1: causal agent of apple blotch.</title>
        <authorList>
            <person name="Cheng Q."/>
        </authorList>
    </citation>
    <scope>NUCLEOTIDE SEQUENCE [LARGE SCALE GENOMIC DNA]</scope>
    <source>
        <strain evidence="15 16">NL1</strain>
    </source>
</reference>
<dbReference type="EC" id="2.4.1.122" evidence="4"/>
<keyword evidence="10 13" id="KW-1133">Transmembrane helix</keyword>
<evidence type="ECO:0000313" key="15">
    <source>
        <dbReference type="EMBL" id="OWP03567.1"/>
    </source>
</evidence>
<dbReference type="Gene3D" id="3.90.550.50">
    <property type="match status" value="1"/>
</dbReference>
<evidence type="ECO:0000256" key="3">
    <source>
        <dbReference type="ARBA" id="ARBA00006462"/>
    </source>
</evidence>
<dbReference type="Proteomes" id="UP000242519">
    <property type="component" value="Unassembled WGS sequence"/>
</dbReference>
<accession>A0A218Z692</accession>
<comment type="caution">
    <text evidence="15">The sequence shown here is derived from an EMBL/GenBank/DDBJ whole genome shotgun (WGS) entry which is preliminary data.</text>
</comment>
<evidence type="ECO:0000256" key="10">
    <source>
        <dbReference type="ARBA" id="ARBA00022989"/>
    </source>
</evidence>
<dbReference type="InParanoid" id="A0A218Z692"/>
<feature type="region of interest" description="Disordered" evidence="12">
    <location>
        <begin position="103"/>
        <end position="141"/>
    </location>
</feature>
<feature type="compositionally biased region" description="Pro residues" evidence="12">
    <location>
        <begin position="211"/>
        <end position="221"/>
    </location>
</feature>
<dbReference type="GO" id="GO:0000166">
    <property type="term" value="F:nucleotide binding"/>
    <property type="evidence" value="ECO:0007669"/>
    <property type="project" value="UniProtKB-KW"/>
</dbReference>